<feature type="binding site" evidence="10">
    <location>
        <position position="68"/>
    </location>
    <ligand>
        <name>4-amino-2-methyl-5-(diphosphooxymethyl)pyrimidine</name>
        <dbReference type="ChEBI" id="CHEBI:57841"/>
    </ligand>
</feature>
<dbReference type="InterPro" id="IPR013785">
    <property type="entry name" value="Aldolase_TIM"/>
</dbReference>
<evidence type="ECO:0000256" key="9">
    <source>
        <dbReference type="ARBA" id="ARBA00047883"/>
    </source>
</evidence>
<dbReference type="PANTHER" id="PTHR20857:SF15">
    <property type="entry name" value="THIAMINE-PHOSPHATE SYNTHASE"/>
    <property type="match status" value="1"/>
</dbReference>
<keyword evidence="3 10" id="KW-0808">Transferase</keyword>
<dbReference type="SUPFAM" id="SSF51391">
    <property type="entry name" value="Thiamin phosphate synthase"/>
    <property type="match status" value="1"/>
</dbReference>
<proteinExistence type="inferred from homology"/>
<accession>A0A3E2DPK0</accession>
<evidence type="ECO:0000256" key="1">
    <source>
        <dbReference type="ARBA" id="ARBA00003814"/>
    </source>
</evidence>
<dbReference type="PANTHER" id="PTHR20857">
    <property type="entry name" value="THIAMINE-PHOSPHATE PYROPHOSPHORYLASE"/>
    <property type="match status" value="1"/>
</dbReference>
<evidence type="ECO:0000259" key="11">
    <source>
        <dbReference type="Pfam" id="PF02581"/>
    </source>
</evidence>
<dbReference type="HAMAP" id="MF_00097">
    <property type="entry name" value="TMP_synthase"/>
    <property type="match status" value="1"/>
</dbReference>
<evidence type="ECO:0000256" key="5">
    <source>
        <dbReference type="ARBA" id="ARBA00022842"/>
    </source>
</evidence>
<feature type="domain" description="Thiamine phosphate synthase/TenI" evidence="11">
    <location>
        <begin position="7"/>
        <end position="194"/>
    </location>
</feature>
<keyword evidence="4 10" id="KW-0479">Metal-binding</keyword>
<name>A0A3E2DPK0_9ACTN</name>
<dbReference type="UniPathway" id="UPA00060">
    <property type="reaction ID" value="UER00141"/>
</dbReference>
<dbReference type="AlphaFoldDB" id="A0A3E2DPK0"/>
<dbReference type="GO" id="GO:0009228">
    <property type="term" value="P:thiamine biosynthetic process"/>
    <property type="evidence" value="ECO:0007669"/>
    <property type="project" value="UniProtKB-KW"/>
</dbReference>
<feature type="binding site" evidence="10">
    <location>
        <begin position="140"/>
        <end position="142"/>
    </location>
    <ligand>
        <name>2-[(2R,5Z)-2-carboxy-4-methylthiazol-5(2H)-ylidene]ethyl phosphate</name>
        <dbReference type="ChEBI" id="CHEBI:62899"/>
    </ligand>
</feature>
<feature type="binding site" evidence="10">
    <location>
        <position position="93"/>
    </location>
    <ligand>
        <name>Mg(2+)</name>
        <dbReference type="ChEBI" id="CHEBI:18420"/>
    </ligand>
</feature>
<sequence length="217" mass="22428">MTLDLRCYLVTSGTDRHTVETAALAAGAGAGIVQVRAKTLATRDLLSLVLRVGEAVHRANPKTLVVVDDRADVAWAAMRARGNVHGVHLGVEDLPVRDARAMLGPDAIVGYTTGTLDLVRSAEPFADALDYLGAGPFRPTPTKDSGRPPLGVEGYPALVQASSLPIVAIGDVQVDDVAALATTGVAGVAMVRAVMAADDPAAVVTEAIKAFDRGREG</sequence>
<comment type="function">
    <text evidence="1 10">Condenses 4-methyl-5-(beta-hydroxyethyl)thiazole monophosphate (THZ-P) and 2-methyl-4-amino-5-hydroxymethyl pyrimidine pyrophosphate (HMP-PP) to form thiamine monophosphate (TMP).</text>
</comment>
<dbReference type="InterPro" id="IPR034291">
    <property type="entry name" value="TMP_synthase"/>
</dbReference>
<keyword evidence="5 10" id="KW-0460">Magnesium</keyword>
<protein>
    <recommendedName>
        <fullName evidence="10">Thiamine-phosphate synthase</fullName>
        <shortName evidence="10">TP synthase</shortName>
        <shortName evidence="10">TPS</shortName>
        <ecNumber evidence="10">2.5.1.3</ecNumber>
    </recommendedName>
    <alternativeName>
        <fullName evidence="10">Thiamine-phosphate pyrophosphorylase</fullName>
        <shortName evidence="10">TMP pyrophosphorylase</shortName>
        <shortName evidence="10">TMP-PPase</shortName>
    </alternativeName>
</protein>
<evidence type="ECO:0000256" key="2">
    <source>
        <dbReference type="ARBA" id="ARBA00005165"/>
    </source>
</evidence>
<evidence type="ECO:0000256" key="6">
    <source>
        <dbReference type="ARBA" id="ARBA00022977"/>
    </source>
</evidence>
<comment type="similarity">
    <text evidence="10">Belongs to the thiamine-phosphate synthase family.</text>
</comment>
<reference evidence="12 13" key="1">
    <citation type="submission" date="2017-07" db="EMBL/GenBank/DDBJ databases">
        <authorList>
            <person name="Sun Z.S."/>
            <person name="Albrecht U."/>
            <person name="Echele G."/>
            <person name="Lee C.C."/>
        </authorList>
    </citation>
    <scope>NUCLEOTIDE SEQUENCE [LARGE SCALE GENOMIC DNA]</scope>
    <source>
        <strain evidence="12 13">P16-029</strain>
    </source>
</reference>
<feature type="binding site" evidence="10">
    <location>
        <begin position="34"/>
        <end position="38"/>
    </location>
    <ligand>
        <name>4-amino-2-methyl-5-(diphosphooxymethyl)pyrimidine</name>
        <dbReference type="ChEBI" id="CHEBI:57841"/>
    </ligand>
</feature>
<dbReference type="Gene3D" id="3.20.20.70">
    <property type="entry name" value="Aldolase class I"/>
    <property type="match status" value="1"/>
</dbReference>
<comment type="caution">
    <text evidence="10">Lacks conserved residue(s) required for the propagation of feature annotation.</text>
</comment>
<dbReference type="Pfam" id="PF02581">
    <property type="entry name" value="TMP-TENI"/>
    <property type="match status" value="1"/>
</dbReference>
<dbReference type="EC" id="2.5.1.3" evidence="10"/>
<comment type="catalytic activity">
    <reaction evidence="8 10">
        <text>2-(2-carboxy-4-methylthiazol-5-yl)ethyl phosphate + 4-amino-2-methyl-5-(diphosphooxymethyl)pyrimidine + 2 H(+) = thiamine phosphate + CO2 + diphosphate</text>
        <dbReference type="Rhea" id="RHEA:47848"/>
        <dbReference type="ChEBI" id="CHEBI:15378"/>
        <dbReference type="ChEBI" id="CHEBI:16526"/>
        <dbReference type="ChEBI" id="CHEBI:33019"/>
        <dbReference type="ChEBI" id="CHEBI:37575"/>
        <dbReference type="ChEBI" id="CHEBI:57841"/>
        <dbReference type="ChEBI" id="CHEBI:62890"/>
        <dbReference type="EC" id="2.5.1.3"/>
    </reaction>
</comment>
<evidence type="ECO:0000256" key="8">
    <source>
        <dbReference type="ARBA" id="ARBA00047851"/>
    </source>
</evidence>
<evidence type="ECO:0000256" key="4">
    <source>
        <dbReference type="ARBA" id="ARBA00022723"/>
    </source>
</evidence>
<organism evidence="12 13">
    <name type="scientific">Cutibacterium avidum</name>
    <dbReference type="NCBI Taxonomy" id="33010"/>
    <lineage>
        <taxon>Bacteria</taxon>
        <taxon>Bacillati</taxon>
        <taxon>Actinomycetota</taxon>
        <taxon>Actinomycetes</taxon>
        <taxon>Propionibacteriales</taxon>
        <taxon>Propionibacteriaceae</taxon>
        <taxon>Cutibacterium</taxon>
    </lineage>
</organism>
<dbReference type="InterPro" id="IPR022998">
    <property type="entry name" value="ThiamineP_synth_TenI"/>
</dbReference>
<dbReference type="Proteomes" id="UP000259211">
    <property type="component" value="Unassembled WGS sequence"/>
</dbReference>
<dbReference type="EMBL" id="NOWI01000001">
    <property type="protein sequence ID" value="RFT46863.1"/>
    <property type="molecule type" value="Genomic_DNA"/>
</dbReference>
<dbReference type="CDD" id="cd00564">
    <property type="entry name" value="TMP_TenI"/>
    <property type="match status" value="1"/>
</dbReference>
<dbReference type="GO" id="GO:0000287">
    <property type="term" value="F:magnesium ion binding"/>
    <property type="evidence" value="ECO:0007669"/>
    <property type="project" value="UniProtKB-UniRule"/>
</dbReference>
<evidence type="ECO:0000256" key="10">
    <source>
        <dbReference type="HAMAP-Rule" id="MF_00097"/>
    </source>
</evidence>
<dbReference type="GO" id="GO:0005737">
    <property type="term" value="C:cytoplasm"/>
    <property type="evidence" value="ECO:0007669"/>
    <property type="project" value="TreeGrafter"/>
</dbReference>
<dbReference type="NCBIfam" id="NF000741">
    <property type="entry name" value="PRK00043.3-5"/>
    <property type="match status" value="1"/>
</dbReference>
<comment type="cofactor">
    <cofactor evidence="10">
        <name>Mg(2+)</name>
        <dbReference type="ChEBI" id="CHEBI:18420"/>
    </cofactor>
    <text evidence="10">Binds 1 Mg(2+) ion per subunit.</text>
</comment>
<evidence type="ECO:0000313" key="13">
    <source>
        <dbReference type="Proteomes" id="UP000259211"/>
    </source>
</evidence>
<feature type="binding site" evidence="10">
    <location>
        <position position="69"/>
    </location>
    <ligand>
        <name>Mg(2+)</name>
        <dbReference type="ChEBI" id="CHEBI:18420"/>
    </ligand>
</feature>
<comment type="catalytic activity">
    <reaction evidence="9 10">
        <text>2-[(2R,5Z)-2-carboxy-4-methylthiazol-5(2H)-ylidene]ethyl phosphate + 4-amino-2-methyl-5-(diphosphooxymethyl)pyrimidine + 2 H(+) = thiamine phosphate + CO2 + diphosphate</text>
        <dbReference type="Rhea" id="RHEA:47844"/>
        <dbReference type="ChEBI" id="CHEBI:15378"/>
        <dbReference type="ChEBI" id="CHEBI:16526"/>
        <dbReference type="ChEBI" id="CHEBI:33019"/>
        <dbReference type="ChEBI" id="CHEBI:37575"/>
        <dbReference type="ChEBI" id="CHEBI:57841"/>
        <dbReference type="ChEBI" id="CHEBI:62899"/>
        <dbReference type="EC" id="2.5.1.3"/>
    </reaction>
</comment>
<comment type="pathway">
    <text evidence="2 10">Cofactor biosynthesis; thiamine diphosphate biosynthesis; thiamine phosphate from 4-amino-2-methyl-5-diphosphomethylpyrimidine and 4-methyl-5-(2-phosphoethyl)-thiazole: step 1/1.</text>
</comment>
<gene>
    <name evidence="10" type="primary">thiE</name>
    <name evidence="12" type="ORF">CHT91_00605</name>
</gene>
<dbReference type="InterPro" id="IPR036206">
    <property type="entry name" value="ThiamineP_synth_sf"/>
</dbReference>
<keyword evidence="6 10" id="KW-0784">Thiamine biosynthesis</keyword>
<evidence type="ECO:0000256" key="7">
    <source>
        <dbReference type="ARBA" id="ARBA00047334"/>
    </source>
</evidence>
<evidence type="ECO:0000313" key="12">
    <source>
        <dbReference type="EMBL" id="RFT46863.1"/>
    </source>
</evidence>
<feature type="binding site" evidence="10">
    <location>
        <position position="112"/>
    </location>
    <ligand>
        <name>4-amino-2-methyl-5-(diphosphooxymethyl)pyrimidine</name>
        <dbReference type="ChEBI" id="CHEBI:57841"/>
    </ligand>
</feature>
<dbReference type="GO" id="GO:0009229">
    <property type="term" value="P:thiamine diphosphate biosynthetic process"/>
    <property type="evidence" value="ECO:0007669"/>
    <property type="project" value="UniProtKB-UniRule"/>
</dbReference>
<dbReference type="NCBIfam" id="NF000740">
    <property type="entry name" value="PRK00043.3-4"/>
    <property type="match status" value="1"/>
</dbReference>
<dbReference type="RefSeq" id="WP_117188243.1">
    <property type="nucleotide sequence ID" value="NZ_JASORL010000013.1"/>
</dbReference>
<dbReference type="GO" id="GO:0004789">
    <property type="term" value="F:thiamine-phosphate diphosphorylase activity"/>
    <property type="evidence" value="ECO:0007669"/>
    <property type="project" value="UniProtKB-UniRule"/>
</dbReference>
<comment type="catalytic activity">
    <reaction evidence="7 10">
        <text>4-methyl-5-(2-phosphooxyethyl)-thiazole + 4-amino-2-methyl-5-(diphosphooxymethyl)pyrimidine + H(+) = thiamine phosphate + diphosphate</text>
        <dbReference type="Rhea" id="RHEA:22328"/>
        <dbReference type="ChEBI" id="CHEBI:15378"/>
        <dbReference type="ChEBI" id="CHEBI:33019"/>
        <dbReference type="ChEBI" id="CHEBI:37575"/>
        <dbReference type="ChEBI" id="CHEBI:57841"/>
        <dbReference type="ChEBI" id="CHEBI:58296"/>
        <dbReference type="EC" id="2.5.1.3"/>
    </reaction>
</comment>
<feature type="binding site" evidence="10">
    <location>
        <position position="143"/>
    </location>
    <ligand>
        <name>4-amino-2-methyl-5-(diphosphooxymethyl)pyrimidine</name>
        <dbReference type="ChEBI" id="CHEBI:57841"/>
    </ligand>
</feature>
<evidence type="ECO:0000256" key="3">
    <source>
        <dbReference type="ARBA" id="ARBA00022679"/>
    </source>
</evidence>
<comment type="caution">
    <text evidence="12">The sequence shown here is derived from an EMBL/GenBank/DDBJ whole genome shotgun (WGS) entry which is preliminary data.</text>
</comment>